<evidence type="ECO:0000256" key="1">
    <source>
        <dbReference type="ARBA" id="ARBA00023002"/>
    </source>
</evidence>
<dbReference type="GO" id="GO:0016491">
    <property type="term" value="F:oxidoreductase activity"/>
    <property type="evidence" value="ECO:0007669"/>
    <property type="project" value="UniProtKB-KW"/>
</dbReference>
<dbReference type="EMBL" id="CAJNBH010000014">
    <property type="protein sequence ID" value="CAE6788306.1"/>
    <property type="molecule type" value="Genomic_DNA"/>
</dbReference>
<dbReference type="PROSITE" id="PS00070">
    <property type="entry name" value="ALDEHYDE_DEHYDR_CYS"/>
    <property type="match status" value="1"/>
</dbReference>
<feature type="active site" evidence="2">
    <location>
        <position position="257"/>
    </location>
</feature>
<dbReference type="InterPro" id="IPR029510">
    <property type="entry name" value="Ald_DH_CS_GLU"/>
</dbReference>
<keyword evidence="6" id="KW-1185">Reference proteome</keyword>
<dbReference type="InterPro" id="IPR015590">
    <property type="entry name" value="Aldehyde_DH_dom"/>
</dbReference>
<dbReference type="Proteomes" id="UP000673821">
    <property type="component" value="Unassembled WGS sequence"/>
</dbReference>
<dbReference type="Gene3D" id="3.40.309.10">
    <property type="entry name" value="Aldehyde Dehydrogenase, Chain A, domain 2"/>
    <property type="match status" value="1"/>
</dbReference>
<keyword evidence="1 3" id="KW-0560">Oxidoreductase</keyword>
<protein>
    <submittedName>
        <fullName evidence="5">(Z)-2-((N-methylformamido)methylene)-5-hydroxybutyrolactone dehydrogenase</fullName>
        <ecNumber evidence="5">1.2.1.-</ecNumber>
    </submittedName>
</protein>
<sequence length="504" mass="54239">MYQRSNEVETLSLYIDGEWRPASGGAYFDSVDPFTSEVWSRVPAASAEDVDSAVRAAHRAFTSGPWAEMSPTQRGRLLHRLGDLVAAHAEKLGELEVRDNGKLLAEMLGQMRYLPEWFYYYGGLADKIEGAVTPAERPGVMHYIRYEPVGVVAAISPWNSPLVLTVWKLAPALAAGNTVVVKPSEYSSASMLYLAKLFDEAGFPPGVLNVITGVGKETGEALINHPLVERIAFTGGEAGGRAVYQAAAKSFKRVSLELGGKSPNIVFEDADLDDAVKGAVAGVFAAAGQTCMAGSRLLVHESIHDVFVEKLIAFVGSARLGDPMDSATDIGPIATPPQFQKILDYIAIAKEEGARCVLGGERATGADLGGGLFVKPTIFTGVNNRMRIAQEEVFGPVLSIIPFKTDDEAVEIANDTLYGLAAAVWTQNLDRAINLPARLRAGTVWVNAYRVVSYLAPFGGFKNSGIGRENGKEAIREYLEAKSVFLNTKRGVPSPFVMRLPSVN</sequence>
<evidence type="ECO:0000259" key="4">
    <source>
        <dbReference type="Pfam" id="PF00171"/>
    </source>
</evidence>
<comment type="caution">
    <text evidence="5">The sequence shown here is derived from an EMBL/GenBank/DDBJ whole genome shotgun (WGS) entry which is preliminary data.</text>
</comment>
<gene>
    <name evidence="5" type="primary">tgnC_1</name>
    <name evidence="5" type="ORF">R69776_04634</name>
</gene>
<dbReference type="CDD" id="cd07114">
    <property type="entry name" value="ALDH_DhaS"/>
    <property type="match status" value="1"/>
</dbReference>
<proteinExistence type="inferred from homology"/>
<accession>A0ABM8S4E0</accession>
<dbReference type="PANTHER" id="PTHR11699">
    <property type="entry name" value="ALDEHYDE DEHYDROGENASE-RELATED"/>
    <property type="match status" value="1"/>
</dbReference>
<dbReference type="Pfam" id="PF00171">
    <property type="entry name" value="Aldedh"/>
    <property type="match status" value="1"/>
</dbReference>
<dbReference type="InterPro" id="IPR016160">
    <property type="entry name" value="Ald_DH_CS_CYS"/>
</dbReference>
<dbReference type="Gene3D" id="3.40.605.10">
    <property type="entry name" value="Aldehyde Dehydrogenase, Chain A, domain 1"/>
    <property type="match status" value="1"/>
</dbReference>
<dbReference type="InterPro" id="IPR016163">
    <property type="entry name" value="Ald_DH_C"/>
</dbReference>
<dbReference type="InterPro" id="IPR016162">
    <property type="entry name" value="Ald_DH_N"/>
</dbReference>
<evidence type="ECO:0000256" key="3">
    <source>
        <dbReference type="RuleBase" id="RU003345"/>
    </source>
</evidence>
<reference evidence="5 6" key="1">
    <citation type="submission" date="2021-02" db="EMBL/GenBank/DDBJ databases">
        <authorList>
            <person name="Vanwijnsberghe S."/>
        </authorList>
    </citation>
    <scope>NUCLEOTIDE SEQUENCE [LARGE SCALE GENOMIC DNA]</scope>
    <source>
        <strain evidence="5 6">R-69776</strain>
    </source>
</reference>
<name>A0ABM8S4E0_9BURK</name>
<dbReference type="SUPFAM" id="SSF53720">
    <property type="entry name" value="ALDH-like"/>
    <property type="match status" value="1"/>
</dbReference>
<feature type="domain" description="Aldehyde dehydrogenase" evidence="4">
    <location>
        <begin position="19"/>
        <end position="484"/>
    </location>
</feature>
<evidence type="ECO:0000313" key="5">
    <source>
        <dbReference type="EMBL" id="CAE6788306.1"/>
    </source>
</evidence>
<organism evidence="5 6">
    <name type="scientific">Paraburkholderia nemoris</name>
    <dbReference type="NCBI Taxonomy" id="2793076"/>
    <lineage>
        <taxon>Bacteria</taxon>
        <taxon>Pseudomonadati</taxon>
        <taxon>Pseudomonadota</taxon>
        <taxon>Betaproteobacteria</taxon>
        <taxon>Burkholderiales</taxon>
        <taxon>Burkholderiaceae</taxon>
        <taxon>Paraburkholderia</taxon>
    </lineage>
</organism>
<dbReference type="InterPro" id="IPR016161">
    <property type="entry name" value="Ald_DH/histidinol_DH"/>
</dbReference>
<comment type="similarity">
    <text evidence="3">Belongs to the aldehyde dehydrogenase family.</text>
</comment>
<dbReference type="PROSITE" id="PS00687">
    <property type="entry name" value="ALDEHYDE_DEHYDR_GLU"/>
    <property type="match status" value="1"/>
</dbReference>
<dbReference type="EC" id="1.2.1.-" evidence="5"/>
<evidence type="ECO:0000313" key="6">
    <source>
        <dbReference type="Proteomes" id="UP000673821"/>
    </source>
</evidence>
<evidence type="ECO:0000256" key="2">
    <source>
        <dbReference type="PROSITE-ProRule" id="PRU10007"/>
    </source>
</evidence>